<organism evidence="1">
    <name type="scientific">Eutreptiella gymnastica</name>
    <dbReference type="NCBI Taxonomy" id="73025"/>
    <lineage>
        <taxon>Eukaryota</taxon>
        <taxon>Discoba</taxon>
        <taxon>Euglenozoa</taxon>
        <taxon>Euglenida</taxon>
        <taxon>Spirocuta</taxon>
        <taxon>Euglenophyceae</taxon>
        <taxon>Eutreptiales</taxon>
        <taxon>Eutreptiaceae</taxon>
        <taxon>Eutreptiella</taxon>
    </lineage>
</organism>
<evidence type="ECO:0000313" key="1">
    <source>
        <dbReference type="EMBL" id="CAE0817564.1"/>
    </source>
</evidence>
<gene>
    <name evidence="1" type="ORF">EGYM00163_LOCUS28730</name>
</gene>
<dbReference type="AlphaFoldDB" id="A0A7S4LB03"/>
<sequence length="115" mass="12674">MGLPRFPGFSFLVWSLVIRFRPPRMRRHNVQALTGGSQICQATQPNTIFDPPLLPFLPRVYVSGTPSLHPHSLVSSGVRCARPPASSFGTGSALVSECRPLLCSVLHHMRRGAVW</sequence>
<proteinExistence type="predicted"/>
<name>A0A7S4LB03_9EUGL</name>
<reference evidence="1" key="1">
    <citation type="submission" date="2021-01" db="EMBL/GenBank/DDBJ databases">
        <authorList>
            <person name="Corre E."/>
            <person name="Pelletier E."/>
            <person name="Niang G."/>
            <person name="Scheremetjew M."/>
            <person name="Finn R."/>
            <person name="Kale V."/>
            <person name="Holt S."/>
            <person name="Cochrane G."/>
            <person name="Meng A."/>
            <person name="Brown T."/>
            <person name="Cohen L."/>
        </authorList>
    </citation>
    <scope>NUCLEOTIDE SEQUENCE</scope>
    <source>
        <strain evidence="1">CCMP1594</strain>
    </source>
</reference>
<dbReference type="EMBL" id="HBJA01082242">
    <property type="protein sequence ID" value="CAE0817564.1"/>
    <property type="molecule type" value="Transcribed_RNA"/>
</dbReference>
<accession>A0A7S4LB03</accession>
<protein>
    <submittedName>
        <fullName evidence="1">Uncharacterized protein</fullName>
    </submittedName>
</protein>